<sequence>MENAKSVQKKTTKKFLNKLFNTTSSKKNSSAVSPQNEWFPSFTVSVDNVVSHHNNSPYSHATNKNNRHSNEEIFQQQSINRSNSIQRRFSFSNVHESGRQRLLAAKRAEYQEKMQAFDDLIQRRRGSTLRLALAPDVTSY</sequence>
<name>A0A2I1H874_9GLOM</name>
<reference evidence="1 2" key="1">
    <citation type="submission" date="2015-10" db="EMBL/GenBank/DDBJ databases">
        <title>Genome analyses suggest a sexual origin of heterokaryosis in a supposedly ancient asexual fungus.</title>
        <authorList>
            <person name="Ropars J."/>
            <person name="Sedzielewska K."/>
            <person name="Noel J."/>
            <person name="Charron P."/>
            <person name="Farinelli L."/>
            <person name="Marton T."/>
            <person name="Kruger M."/>
            <person name="Pelin A."/>
            <person name="Brachmann A."/>
            <person name="Corradi N."/>
        </authorList>
    </citation>
    <scope>NUCLEOTIDE SEQUENCE [LARGE SCALE GENOMIC DNA]</scope>
    <source>
        <strain evidence="1 2">A4</strain>
    </source>
</reference>
<gene>
    <name evidence="1" type="ORF">RhiirA4_410277</name>
</gene>
<evidence type="ECO:0000313" key="1">
    <source>
        <dbReference type="EMBL" id="PKY55054.1"/>
    </source>
</evidence>
<comment type="caution">
    <text evidence="1">The sequence shown here is derived from an EMBL/GenBank/DDBJ whole genome shotgun (WGS) entry which is preliminary data.</text>
</comment>
<accession>A0A2I1H874</accession>
<dbReference type="Proteomes" id="UP000234323">
    <property type="component" value="Unassembled WGS sequence"/>
</dbReference>
<dbReference type="VEuPathDB" id="FungiDB:FUN_023039"/>
<dbReference type="EMBL" id="LLXI01001760">
    <property type="protein sequence ID" value="PKY55054.1"/>
    <property type="molecule type" value="Genomic_DNA"/>
</dbReference>
<protein>
    <submittedName>
        <fullName evidence="1">Uncharacterized protein</fullName>
    </submittedName>
</protein>
<evidence type="ECO:0000313" key="2">
    <source>
        <dbReference type="Proteomes" id="UP000234323"/>
    </source>
</evidence>
<dbReference type="VEuPathDB" id="FungiDB:RhiirFUN_001095"/>
<organism evidence="1 2">
    <name type="scientific">Rhizophagus irregularis</name>
    <dbReference type="NCBI Taxonomy" id="588596"/>
    <lineage>
        <taxon>Eukaryota</taxon>
        <taxon>Fungi</taxon>
        <taxon>Fungi incertae sedis</taxon>
        <taxon>Mucoromycota</taxon>
        <taxon>Glomeromycotina</taxon>
        <taxon>Glomeromycetes</taxon>
        <taxon>Glomerales</taxon>
        <taxon>Glomeraceae</taxon>
        <taxon>Rhizophagus</taxon>
    </lineage>
</organism>
<dbReference type="AlphaFoldDB" id="A0A2I1H874"/>
<keyword evidence="2" id="KW-1185">Reference proteome</keyword>
<proteinExistence type="predicted"/>